<dbReference type="OrthoDB" id="4095504at2759"/>
<feature type="region of interest" description="Disordered" evidence="2">
    <location>
        <begin position="48"/>
        <end position="75"/>
    </location>
</feature>
<feature type="coiled-coil region" evidence="1">
    <location>
        <begin position="229"/>
        <end position="320"/>
    </location>
</feature>
<accession>A0A4P9Z9W7</accession>
<protein>
    <submittedName>
        <fullName evidence="3">Uncharacterized protein</fullName>
    </submittedName>
</protein>
<proteinExistence type="predicted"/>
<organism evidence="3 4">
    <name type="scientific">Metschnikowia bicuspidata</name>
    <dbReference type="NCBI Taxonomy" id="27322"/>
    <lineage>
        <taxon>Eukaryota</taxon>
        <taxon>Fungi</taxon>
        <taxon>Dikarya</taxon>
        <taxon>Ascomycota</taxon>
        <taxon>Saccharomycotina</taxon>
        <taxon>Pichiomycetes</taxon>
        <taxon>Metschnikowiaceae</taxon>
        <taxon>Metschnikowia</taxon>
    </lineage>
</organism>
<evidence type="ECO:0000313" key="3">
    <source>
        <dbReference type="EMBL" id="RKP29584.1"/>
    </source>
</evidence>
<reference evidence="4" key="1">
    <citation type="journal article" date="2018" name="Nat. Microbiol.">
        <title>Leveraging single-cell genomics to expand the fungal tree of life.</title>
        <authorList>
            <person name="Ahrendt S.R."/>
            <person name="Quandt C.A."/>
            <person name="Ciobanu D."/>
            <person name="Clum A."/>
            <person name="Salamov A."/>
            <person name="Andreopoulos B."/>
            <person name="Cheng J.F."/>
            <person name="Woyke T."/>
            <person name="Pelin A."/>
            <person name="Henrissat B."/>
            <person name="Reynolds N.K."/>
            <person name="Benny G.L."/>
            <person name="Smith M.E."/>
            <person name="James T.Y."/>
            <person name="Grigoriev I.V."/>
        </authorList>
    </citation>
    <scope>NUCLEOTIDE SEQUENCE [LARGE SCALE GENOMIC DNA]</scope>
    <source>
        <strain evidence="4">Baker2002</strain>
    </source>
</reference>
<gene>
    <name evidence="3" type="ORF">METBISCDRAFT_24090</name>
</gene>
<dbReference type="AlphaFoldDB" id="A0A4P9Z9W7"/>
<keyword evidence="1" id="KW-0175">Coiled coil</keyword>
<sequence>MEHTVSPRQETSVKRRRVFSDIINTGVQPPESHARRKSLSFDLVRISPSQTTKKAPANRQTTDMNNRGSGIPTLRNPDRYEKLLNISESLNRKCKVRCSDTPTFTNVSVSDANKQLTERLLAELEELEAEIRRASDDLAAIDDEYSHQNMLQRALKTEMAELNSVLKDHEAKFEYLLAQTTRAVELKQKELDVCLREYRTTLEDSYNNAKFQLENELQQLSVFEDTDTLNKLEKLKKEWQLLQDQLDKQQKQNEETLKELEQKHRLKLKEKEEVHEQMLRSADRELEKKEEALNSIILALKQAEELLSQEQQADAELKAQISAKKTLISDFAAVKADWQEQLCALNSKIRSLSQTEAALDLEIEQAKSAYDDQKQKVVQYHKTSRALEHSISKYGSNRRAFVRVHETLAVTHEDEVCSLKFDKVQAFSASGDFSLEWELHVQECLRGTLAALVFSGKNVNCTEKMTSVLTAIFSGVEALHNSFEFELFVQSVRIERTRLLDLLNRSNGLSMNIKDGTLDLVSQRMAIRGRNDISLAFQNISLTDKATFHIFTAAATPRGDTIPNEKGTGDSKKLSATLILVDLTKFSPLEQAALFDGEGANNEFNLLLKHIFTHNRCLTVCEVDNPNDASALVLLQAIHRSVNYNFSELK</sequence>
<name>A0A4P9Z9W7_9ASCO</name>
<keyword evidence="4" id="KW-1185">Reference proteome</keyword>
<feature type="compositionally biased region" description="Polar residues" evidence="2">
    <location>
        <begin position="48"/>
        <end position="68"/>
    </location>
</feature>
<dbReference type="Proteomes" id="UP000268321">
    <property type="component" value="Unassembled WGS sequence"/>
</dbReference>
<dbReference type="EMBL" id="ML004481">
    <property type="protein sequence ID" value="RKP29584.1"/>
    <property type="molecule type" value="Genomic_DNA"/>
</dbReference>
<evidence type="ECO:0000256" key="2">
    <source>
        <dbReference type="SAM" id="MobiDB-lite"/>
    </source>
</evidence>
<evidence type="ECO:0000313" key="4">
    <source>
        <dbReference type="Proteomes" id="UP000268321"/>
    </source>
</evidence>
<evidence type="ECO:0000256" key="1">
    <source>
        <dbReference type="SAM" id="Coils"/>
    </source>
</evidence>
<feature type="coiled-coil region" evidence="1">
    <location>
        <begin position="110"/>
        <end position="172"/>
    </location>
</feature>